<sequence>MRIYEFIWNQDRIDHIARHGVIPEEVEEACFGVALIQRTKSEGDNPVYYVLGQTEARRYLFCVVIQFTDGKGYPVTARSMTEQEKRRYKLWKNR</sequence>
<dbReference type="RefSeq" id="WP_106456318.1">
    <property type="nucleotide sequence ID" value="NZ_PXOH01000006.1"/>
</dbReference>
<comment type="caution">
    <text evidence="1">The sequence shown here is derived from an EMBL/GenBank/DDBJ whole genome shotgun (WGS) entry which is preliminary data.</text>
</comment>
<dbReference type="OrthoDB" id="1808578at2"/>
<protein>
    <recommendedName>
        <fullName evidence="3">BrnT family toxin</fullName>
    </recommendedName>
</protein>
<reference evidence="1 2" key="2">
    <citation type="submission" date="2018-03" db="EMBL/GenBank/DDBJ databases">
        <authorList>
            <person name="Keele B.F."/>
        </authorList>
    </citation>
    <scope>NUCLEOTIDE SEQUENCE [LARGE SCALE GENOMIC DNA]</scope>
    <source>
        <strain evidence="1 2">CCALA 016</strain>
    </source>
</reference>
<name>A0A2T1LZR8_9CHRO</name>
<evidence type="ECO:0008006" key="3">
    <source>
        <dbReference type="Google" id="ProtNLM"/>
    </source>
</evidence>
<proteinExistence type="predicted"/>
<accession>A0A2T1LZR8</accession>
<organism evidence="1 2">
    <name type="scientific">Aphanothece hegewaldii CCALA 016</name>
    <dbReference type="NCBI Taxonomy" id="2107694"/>
    <lineage>
        <taxon>Bacteria</taxon>
        <taxon>Bacillati</taxon>
        <taxon>Cyanobacteriota</taxon>
        <taxon>Cyanophyceae</taxon>
        <taxon>Oscillatoriophycideae</taxon>
        <taxon>Chroococcales</taxon>
        <taxon>Aphanothecaceae</taxon>
        <taxon>Aphanothece</taxon>
    </lineage>
</organism>
<dbReference type="EMBL" id="PXOH01000006">
    <property type="protein sequence ID" value="PSF37877.1"/>
    <property type="molecule type" value="Genomic_DNA"/>
</dbReference>
<dbReference type="AlphaFoldDB" id="A0A2T1LZR8"/>
<keyword evidence="2" id="KW-1185">Reference proteome</keyword>
<gene>
    <name evidence="1" type="ORF">C7H19_07810</name>
</gene>
<dbReference type="Proteomes" id="UP000239001">
    <property type="component" value="Unassembled WGS sequence"/>
</dbReference>
<evidence type="ECO:0000313" key="2">
    <source>
        <dbReference type="Proteomes" id="UP000239001"/>
    </source>
</evidence>
<reference evidence="1 2" key="1">
    <citation type="submission" date="2018-03" db="EMBL/GenBank/DDBJ databases">
        <title>The ancient ancestry and fast evolution of plastids.</title>
        <authorList>
            <person name="Moore K.R."/>
            <person name="Magnabosco C."/>
            <person name="Momper L."/>
            <person name="Gold D.A."/>
            <person name="Bosak T."/>
            <person name="Fournier G.P."/>
        </authorList>
    </citation>
    <scope>NUCLEOTIDE SEQUENCE [LARGE SCALE GENOMIC DNA]</scope>
    <source>
        <strain evidence="1 2">CCALA 016</strain>
    </source>
</reference>
<evidence type="ECO:0000313" key="1">
    <source>
        <dbReference type="EMBL" id="PSF37877.1"/>
    </source>
</evidence>